<sequence length="88" mass="9500">MKKKQWMRTSFMNGSNVPSACVATPLWPSHKAALYALDSKLDVLEGWLTVHFQNLSPPIPPGASTDGCFPVVRSGTVVPHPPGLNTSQ</sequence>
<dbReference type="EMBL" id="OW240912">
    <property type="protein sequence ID" value="CAH2223703.1"/>
    <property type="molecule type" value="Genomic_DNA"/>
</dbReference>
<feature type="non-terminal residue" evidence="1">
    <location>
        <position position="88"/>
    </location>
</feature>
<dbReference type="Proteomes" id="UP001295444">
    <property type="component" value="Chromosome 01"/>
</dbReference>
<gene>
    <name evidence="1" type="ORF">PECUL_23A006830</name>
</gene>
<dbReference type="AlphaFoldDB" id="A0AAD1R531"/>
<protein>
    <submittedName>
        <fullName evidence="1">Uncharacterized protein</fullName>
    </submittedName>
</protein>
<evidence type="ECO:0000313" key="2">
    <source>
        <dbReference type="Proteomes" id="UP001295444"/>
    </source>
</evidence>
<name>A0AAD1R531_PELCU</name>
<keyword evidence="2" id="KW-1185">Reference proteome</keyword>
<evidence type="ECO:0000313" key="1">
    <source>
        <dbReference type="EMBL" id="CAH2223703.1"/>
    </source>
</evidence>
<accession>A0AAD1R531</accession>
<organism evidence="1 2">
    <name type="scientific">Pelobates cultripes</name>
    <name type="common">Western spadefoot toad</name>
    <dbReference type="NCBI Taxonomy" id="61616"/>
    <lineage>
        <taxon>Eukaryota</taxon>
        <taxon>Metazoa</taxon>
        <taxon>Chordata</taxon>
        <taxon>Craniata</taxon>
        <taxon>Vertebrata</taxon>
        <taxon>Euteleostomi</taxon>
        <taxon>Amphibia</taxon>
        <taxon>Batrachia</taxon>
        <taxon>Anura</taxon>
        <taxon>Pelobatoidea</taxon>
        <taxon>Pelobatidae</taxon>
        <taxon>Pelobates</taxon>
    </lineage>
</organism>
<proteinExistence type="predicted"/>
<reference evidence="1" key="1">
    <citation type="submission" date="2022-03" db="EMBL/GenBank/DDBJ databases">
        <authorList>
            <person name="Alioto T."/>
            <person name="Alioto T."/>
            <person name="Gomez Garrido J."/>
        </authorList>
    </citation>
    <scope>NUCLEOTIDE SEQUENCE</scope>
</reference>